<dbReference type="EMBL" id="ALQA01000043">
    <property type="protein sequence ID" value="EJZ07447.1"/>
    <property type="molecule type" value="Genomic_DNA"/>
</dbReference>
<keyword evidence="3" id="KW-1185">Reference proteome</keyword>
<dbReference type="InterPro" id="IPR002878">
    <property type="entry name" value="ChsH2_C"/>
</dbReference>
<dbReference type="eggNOG" id="COG1545">
    <property type="taxonomic scope" value="Bacteria"/>
</dbReference>
<dbReference type="HOGENOM" id="CLU_119412_1_1_11"/>
<reference evidence="2 3" key="1">
    <citation type="journal article" date="2012" name="J. Bacteriol.">
        <title>Complete Genome Sequence of Mycobacterium vaccae Type Strain ATCC 25954.</title>
        <authorList>
            <person name="Ho Y.S."/>
            <person name="Adroub S.A."/>
            <person name="Abadi M."/>
            <person name="Al Alwan B."/>
            <person name="Alkhateeb R."/>
            <person name="Gao G."/>
            <person name="Ragab A."/>
            <person name="Ali S."/>
            <person name="van Soolingen D."/>
            <person name="Bitter W."/>
            <person name="Pain A."/>
            <person name="Abdallah A.M."/>
        </authorList>
    </citation>
    <scope>NUCLEOTIDE SEQUENCE [LARGE SCALE GENOMIC DNA]</scope>
    <source>
        <strain evidence="2 3">ATCC 25954</strain>
    </source>
</reference>
<accession>K0UJY7</accession>
<organism evidence="2 3">
    <name type="scientific">Mycolicibacterium vaccae ATCC 25954</name>
    <dbReference type="NCBI Taxonomy" id="1194972"/>
    <lineage>
        <taxon>Bacteria</taxon>
        <taxon>Bacillati</taxon>
        <taxon>Actinomycetota</taxon>
        <taxon>Actinomycetes</taxon>
        <taxon>Mycobacteriales</taxon>
        <taxon>Mycobacteriaceae</taxon>
        <taxon>Mycolicibacterium</taxon>
    </lineage>
</organism>
<name>K0UJY7_MYCVA</name>
<comment type="caution">
    <text evidence="2">The sequence shown here is derived from an EMBL/GenBank/DDBJ whole genome shotgun (WGS) entry which is preliminary data.</text>
</comment>
<protein>
    <recommendedName>
        <fullName evidence="1">ChsH2 C-terminal OB-fold domain-containing protein</fullName>
    </recommendedName>
</protein>
<dbReference type="PATRIC" id="fig|1194972.3.peg.3760"/>
<evidence type="ECO:0000259" key="1">
    <source>
        <dbReference type="Pfam" id="PF01796"/>
    </source>
</evidence>
<gene>
    <name evidence="2" type="ORF">MVAC_18870</name>
</gene>
<dbReference type="Pfam" id="PF01796">
    <property type="entry name" value="OB_ChsH2_C"/>
    <property type="match status" value="1"/>
</dbReference>
<dbReference type="RefSeq" id="WP_003933454.1">
    <property type="nucleotide sequence ID" value="NZ_JH814702.1"/>
</dbReference>
<dbReference type="SUPFAM" id="SSF50249">
    <property type="entry name" value="Nucleic acid-binding proteins"/>
    <property type="match status" value="1"/>
</dbReference>
<sequence length="131" mass="14361">MPVFPIERDAASAEFLDGTRRGEFLLVRDTETGEILPPQFDVSGQPERYTRVPAAGTGTVVSWSVVHQRGFDGQVHMLPVGIVELDEGPWWWTSFPGADPQADLFGVRVKVAFELLGDGDAAEAIPYFEVA</sequence>
<evidence type="ECO:0000313" key="3">
    <source>
        <dbReference type="Proteomes" id="UP000006072"/>
    </source>
</evidence>
<dbReference type="AlphaFoldDB" id="K0UJY7"/>
<proteinExistence type="predicted"/>
<evidence type="ECO:0000313" key="2">
    <source>
        <dbReference type="EMBL" id="EJZ07447.1"/>
    </source>
</evidence>
<dbReference type="Proteomes" id="UP000006072">
    <property type="component" value="Unassembled WGS sequence"/>
</dbReference>
<dbReference type="InterPro" id="IPR012340">
    <property type="entry name" value="NA-bd_OB-fold"/>
</dbReference>
<feature type="domain" description="ChsH2 C-terminal OB-fold" evidence="1">
    <location>
        <begin position="52"/>
        <end position="114"/>
    </location>
</feature>